<protein>
    <submittedName>
        <fullName evidence="2">Uncharacterized protein</fullName>
    </submittedName>
</protein>
<evidence type="ECO:0000313" key="3">
    <source>
        <dbReference type="Proteomes" id="UP000579531"/>
    </source>
</evidence>
<dbReference type="EMBL" id="JACHLX010000001">
    <property type="protein sequence ID" value="MBB5815357.1"/>
    <property type="molecule type" value="Genomic_DNA"/>
</dbReference>
<evidence type="ECO:0000313" key="2">
    <source>
        <dbReference type="EMBL" id="MBB5815357.1"/>
    </source>
</evidence>
<reference evidence="2 3" key="1">
    <citation type="submission" date="2020-08" db="EMBL/GenBank/DDBJ databases">
        <title>Sequencing the genomes of 1000 actinobacteria strains.</title>
        <authorList>
            <person name="Klenk H.-P."/>
        </authorList>
    </citation>
    <scope>NUCLEOTIDE SEQUENCE [LARGE SCALE GENOMIC DNA]</scope>
    <source>
        <strain evidence="2 3">DSM 40129</strain>
    </source>
</reference>
<accession>A0AA89Q6W5</accession>
<keyword evidence="3" id="KW-1185">Reference proteome</keyword>
<dbReference type="AlphaFoldDB" id="A0AA89Q6W5"/>
<feature type="compositionally biased region" description="Acidic residues" evidence="1">
    <location>
        <begin position="28"/>
        <end position="44"/>
    </location>
</feature>
<feature type="compositionally biased region" description="Basic and acidic residues" evidence="1">
    <location>
        <begin position="1"/>
        <end position="27"/>
    </location>
</feature>
<proteinExistence type="predicted"/>
<sequence>MSDMNGDRYDGERYDGGRYGDGLYDHDLYDDDLSDDDPSDDDPSGDNASGEHDRGDEEFDAGMLEEELRQAAAVLDPVPAELQQIAVDAYALHDLDARVAELTFDSLVDALPVRGVTDTPRMLTFRAGDVTVDVEVTAQGLMGQVLPPQPARIEVLGGPRPGSPLTADDLGRFTGDVPLSGPFALRLRTGGDVVVTEWLRA</sequence>
<organism evidence="2 3">
    <name type="scientific">Streptomyces collinus</name>
    <dbReference type="NCBI Taxonomy" id="42684"/>
    <lineage>
        <taxon>Bacteria</taxon>
        <taxon>Bacillati</taxon>
        <taxon>Actinomycetota</taxon>
        <taxon>Actinomycetes</taxon>
        <taxon>Kitasatosporales</taxon>
        <taxon>Streptomycetaceae</taxon>
        <taxon>Streptomyces</taxon>
    </lineage>
</organism>
<feature type="region of interest" description="Disordered" evidence="1">
    <location>
        <begin position="1"/>
        <end position="57"/>
    </location>
</feature>
<comment type="caution">
    <text evidence="2">The sequence shown here is derived from an EMBL/GenBank/DDBJ whole genome shotgun (WGS) entry which is preliminary data.</text>
</comment>
<name>A0AA89Q6W5_STRCU</name>
<dbReference type="Proteomes" id="UP000579531">
    <property type="component" value="Unassembled WGS sequence"/>
</dbReference>
<gene>
    <name evidence="2" type="ORF">HNR72_006385</name>
</gene>
<evidence type="ECO:0000256" key="1">
    <source>
        <dbReference type="SAM" id="MobiDB-lite"/>
    </source>
</evidence>